<keyword evidence="2" id="KW-1185">Reference proteome</keyword>
<evidence type="ECO:0000313" key="2">
    <source>
        <dbReference type="Proteomes" id="UP000308092"/>
    </source>
</evidence>
<sequence length="37" mass="3883">MYAKTVEYKKGAPGAALMAALGRTEGILLSLLKECIA</sequence>
<accession>A0A4S3J1C8</accession>
<dbReference type="Proteomes" id="UP000308092">
    <property type="component" value="Unassembled WGS sequence"/>
</dbReference>
<dbReference type="AlphaFoldDB" id="A0A4S3J1C8"/>
<organism evidence="1 2">
    <name type="scientific">Aspergillus tanneri</name>
    <dbReference type="NCBI Taxonomy" id="1220188"/>
    <lineage>
        <taxon>Eukaryota</taxon>
        <taxon>Fungi</taxon>
        <taxon>Dikarya</taxon>
        <taxon>Ascomycota</taxon>
        <taxon>Pezizomycotina</taxon>
        <taxon>Eurotiomycetes</taxon>
        <taxon>Eurotiomycetidae</taxon>
        <taxon>Eurotiales</taxon>
        <taxon>Aspergillaceae</taxon>
        <taxon>Aspergillus</taxon>
        <taxon>Aspergillus subgen. Circumdati</taxon>
    </lineage>
</organism>
<reference evidence="1 2" key="1">
    <citation type="submission" date="2019-03" db="EMBL/GenBank/DDBJ databases">
        <title>The genome sequence of a newly discovered highly antifungal drug resistant Aspergillus species, Aspergillus tanneri NIH 1004.</title>
        <authorList>
            <person name="Mounaud S."/>
            <person name="Singh I."/>
            <person name="Joardar V."/>
            <person name="Pakala S."/>
            <person name="Pakala S."/>
            <person name="Venepally P."/>
            <person name="Hoover J."/>
            <person name="Nierman W."/>
            <person name="Chung J."/>
            <person name="Losada L."/>
        </authorList>
    </citation>
    <scope>NUCLEOTIDE SEQUENCE [LARGE SCALE GENOMIC DNA]</scope>
    <source>
        <strain evidence="1 2">NIH1004</strain>
    </source>
</reference>
<protein>
    <submittedName>
        <fullName evidence="1">Uncharacterized protein</fullName>
    </submittedName>
</protein>
<evidence type="ECO:0000313" key="1">
    <source>
        <dbReference type="EMBL" id="THC88322.1"/>
    </source>
</evidence>
<gene>
    <name evidence="1" type="ORF">EYZ11_012228</name>
</gene>
<proteinExistence type="predicted"/>
<dbReference type="EMBL" id="SOSA01000875">
    <property type="protein sequence ID" value="THC88322.1"/>
    <property type="molecule type" value="Genomic_DNA"/>
</dbReference>
<dbReference type="VEuPathDB" id="FungiDB:EYZ11_012228"/>
<comment type="caution">
    <text evidence="1">The sequence shown here is derived from an EMBL/GenBank/DDBJ whole genome shotgun (WGS) entry which is preliminary data.</text>
</comment>
<name>A0A4S3J1C8_9EURO</name>